<dbReference type="Gene3D" id="3.40.630.30">
    <property type="match status" value="1"/>
</dbReference>
<dbReference type="PROSITE" id="PS51186">
    <property type="entry name" value="GNAT"/>
    <property type="match status" value="1"/>
</dbReference>
<dbReference type="RefSeq" id="WP_285980709.1">
    <property type="nucleotide sequence ID" value="NZ_JASVDS010000001.1"/>
</dbReference>
<name>A0ABT7LCI5_9BURK</name>
<organism evidence="4 5">
    <name type="scientific">Roseateles subflavus</name>
    <dbReference type="NCBI Taxonomy" id="3053353"/>
    <lineage>
        <taxon>Bacteria</taxon>
        <taxon>Pseudomonadati</taxon>
        <taxon>Pseudomonadota</taxon>
        <taxon>Betaproteobacteria</taxon>
        <taxon>Burkholderiales</taxon>
        <taxon>Sphaerotilaceae</taxon>
        <taxon>Roseateles</taxon>
    </lineage>
</organism>
<keyword evidence="2 4" id="KW-0012">Acyltransferase</keyword>
<dbReference type="PANTHER" id="PTHR43877:SF2">
    <property type="entry name" value="AMINOALKYLPHOSPHONATE N-ACETYLTRANSFERASE-RELATED"/>
    <property type="match status" value="1"/>
</dbReference>
<protein>
    <submittedName>
        <fullName evidence="4">GNAT family N-acetyltransferase</fullName>
        <ecNumber evidence="4">2.3.1.-</ecNumber>
    </submittedName>
</protein>
<dbReference type="CDD" id="cd04301">
    <property type="entry name" value="NAT_SF"/>
    <property type="match status" value="1"/>
</dbReference>
<dbReference type="GO" id="GO:0016746">
    <property type="term" value="F:acyltransferase activity"/>
    <property type="evidence" value="ECO:0007669"/>
    <property type="project" value="UniProtKB-KW"/>
</dbReference>
<dbReference type="PANTHER" id="PTHR43877">
    <property type="entry name" value="AMINOALKYLPHOSPHONATE N-ACETYLTRANSFERASE-RELATED-RELATED"/>
    <property type="match status" value="1"/>
</dbReference>
<accession>A0ABT7LCI5</accession>
<evidence type="ECO:0000313" key="4">
    <source>
        <dbReference type="EMBL" id="MDL5030576.1"/>
    </source>
</evidence>
<keyword evidence="4" id="KW-0670">Pyruvate</keyword>
<gene>
    <name evidence="4" type="ORF">QRD43_01545</name>
</gene>
<dbReference type="InterPro" id="IPR016181">
    <property type="entry name" value="Acyl_CoA_acyltransferase"/>
</dbReference>
<keyword evidence="5" id="KW-1185">Reference proteome</keyword>
<dbReference type="SUPFAM" id="SSF55729">
    <property type="entry name" value="Acyl-CoA N-acyltransferases (Nat)"/>
    <property type="match status" value="1"/>
</dbReference>
<dbReference type="Proteomes" id="UP001238603">
    <property type="component" value="Unassembled WGS sequence"/>
</dbReference>
<dbReference type="EMBL" id="JASVDS010000001">
    <property type="protein sequence ID" value="MDL5030576.1"/>
    <property type="molecule type" value="Genomic_DNA"/>
</dbReference>
<dbReference type="InterPro" id="IPR050832">
    <property type="entry name" value="Bact_Acetyltransf"/>
</dbReference>
<feature type="domain" description="N-acetyltransferase" evidence="3">
    <location>
        <begin position="19"/>
        <end position="174"/>
    </location>
</feature>
<sequence>MTTPMPTSTPTPLPATSALVLRAGHAGDAEAIGALIASLAPAFFLSPDGAGTAPFLASVSAAAEAGYLADPRYRFWLLTDGADEPGALAGFIASRDGSHLFHLFIAPAWQGRGLARQLWQAMHTAAIDAGHRGGFTVNASLNAVPVYARFGFVPEGEVQRVHGVAYQPMRHPGPVR</sequence>
<reference evidence="4 5" key="1">
    <citation type="submission" date="2023-06" db="EMBL/GenBank/DDBJ databases">
        <title>Pelomonas sp. APW6 16S ribosomal RNA gene genome sequencing and assembly.</title>
        <authorList>
            <person name="Woo H."/>
        </authorList>
    </citation>
    <scope>NUCLEOTIDE SEQUENCE [LARGE SCALE GENOMIC DNA]</scope>
    <source>
        <strain evidence="4 5">APW6</strain>
    </source>
</reference>
<proteinExistence type="predicted"/>
<dbReference type="EC" id="2.3.1.-" evidence="4"/>
<dbReference type="InterPro" id="IPR000182">
    <property type="entry name" value="GNAT_dom"/>
</dbReference>
<dbReference type="Pfam" id="PF13673">
    <property type="entry name" value="Acetyltransf_10"/>
    <property type="match status" value="1"/>
</dbReference>
<evidence type="ECO:0000256" key="2">
    <source>
        <dbReference type="ARBA" id="ARBA00023315"/>
    </source>
</evidence>
<evidence type="ECO:0000313" key="5">
    <source>
        <dbReference type="Proteomes" id="UP001238603"/>
    </source>
</evidence>
<comment type="caution">
    <text evidence="4">The sequence shown here is derived from an EMBL/GenBank/DDBJ whole genome shotgun (WGS) entry which is preliminary data.</text>
</comment>
<evidence type="ECO:0000259" key="3">
    <source>
        <dbReference type="PROSITE" id="PS51186"/>
    </source>
</evidence>
<evidence type="ECO:0000256" key="1">
    <source>
        <dbReference type="ARBA" id="ARBA00022679"/>
    </source>
</evidence>
<keyword evidence="1 4" id="KW-0808">Transferase</keyword>